<feature type="domain" description="URB1 central HEAT repeat" evidence="4">
    <location>
        <begin position="630"/>
        <end position="818"/>
    </location>
</feature>
<dbReference type="Pfam" id="PF11707">
    <property type="entry name" value="Npa1"/>
    <property type="match status" value="1"/>
</dbReference>
<proteinExistence type="predicted"/>
<protein>
    <submittedName>
        <fullName evidence="5">Ribosome 60S biogenesis N-terminal-domain-containing protein</fullName>
    </submittedName>
</protein>
<dbReference type="GO" id="GO:0005730">
    <property type="term" value="C:nucleolus"/>
    <property type="evidence" value="ECO:0007669"/>
    <property type="project" value="TreeGrafter"/>
</dbReference>
<sequence>MGKRFDRGGDPSGAPRKRVKVVHEAPTSEDIHTSRQLRQLLIFDQDPARARHGLQSFKLYLDELLAAENKDSDRVRILKDYLDSEKPAEDDESPVYLPDIMQIWSHAGQSGNDNLMSAVPVVLALILKLLSQSLEMIPHGLGICRTLLQKRQQELISRNLSADKGKAFIISPTLRLLREAVVFDGGAIAMPMFRARSSMLKSLARNMGIVHIGDEAEDVKRPSPRTNALLFFLSAIRYLHADAKKELLAQRDIVSALTRDVKQDLPYVLKELLKGLRAHILMDDNLPREAKSHLLNTSTLTRISSLYQYRLDTLLEDEPTIADMAHEFLLTACTNPSCGVLRQDSGFYPRETDPNAAVATTVDESGLESIVWTNKFTNEVPVRNWTLSNFLPNLRPWSNVKQSELIIAIFKVAPELVANYFINNKSFTFEPKLSATWIGYAAFLFNTVTLDIPDNFCRASSFPGLPPPTSVVIDNIIPLPLSQKVLMRCLTIKSNMIAFFATRILVVAIEKLNVAIKLHQDQSHSNRALWEEAARRLVDEFCRRSPGIKEMINSYRSIPENDLLHREAASRLLRLCYEVLPEVALSAKFDVSSFLDTALGRLSKKELDDSRDFGLGLKELENLLAIAGYSPGMRWFGVTETQSLSPLILLLKVCVEAPEGVSLDTVRRELDDVATAHQLVPNRGGHPGLLPLIEALQTTHRSFPDHLTQIWPFVDNCLTRCANTPVKYVEKLEEIIQEVVEKTSEDVRGAAVSPLILAMLEQLPFIAKKAGDKAVLKALAQFLPAFLGLSVTAGESFPVLTLIFSKMVVHLPDSKGKLSKAGVSKRLEFKYNSWPRTTTSTSVDMAARQGEILTTELTISPEALERMLEVPDNLKAENSALMRWASKTADELIDEGYATSLIALLASEHASIRKEALVSILKAAAKIKQSEYDEKEQVWLLLSELAETARDSINDGPLPSPIVAFASHALNVLRDPLHGLYPKANTFLTRGPFWKLDKLPLVDEILSDEPNVGDSFYTQFSWMLVYLIDGLRTARDFELYHKKRAKGPLLERILAQAANTHMRLPLRTQLLRLLFRATAIEGGSTTLMTRLSIMNWLEEMKAVCTDISEAAVYDALRRRIWETCDQERVKVWSKGEGMCVLDQK</sequence>
<dbReference type="Proteomes" id="UP001301958">
    <property type="component" value="Unassembled WGS sequence"/>
</dbReference>
<dbReference type="PANTHER" id="PTHR13500:SF0">
    <property type="entry name" value="NUCLEOLAR PRE-RIBOSOMAL-ASSOCIATED PROTEIN 1"/>
    <property type="match status" value="1"/>
</dbReference>
<dbReference type="SUPFAM" id="SSF48371">
    <property type="entry name" value="ARM repeat"/>
    <property type="match status" value="1"/>
</dbReference>
<feature type="domain" description="URB1 N-terminal" evidence="2">
    <location>
        <begin position="97"/>
        <end position="440"/>
    </location>
</feature>
<dbReference type="EMBL" id="MU865326">
    <property type="protein sequence ID" value="KAK4227853.1"/>
    <property type="molecule type" value="Genomic_DNA"/>
</dbReference>
<accession>A0AAN7GZQ1</accession>
<name>A0AAN7GZQ1_9PEZI</name>
<dbReference type="Pfam" id="PF26140">
    <property type="entry name" value="HEAT_URB1"/>
    <property type="match status" value="1"/>
</dbReference>
<dbReference type="InterPro" id="IPR032436">
    <property type="entry name" value="URB1_C"/>
</dbReference>
<dbReference type="InterPro" id="IPR021714">
    <property type="entry name" value="URB1_N"/>
</dbReference>
<organism evidence="5 6">
    <name type="scientific">Podospora fimiseda</name>
    <dbReference type="NCBI Taxonomy" id="252190"/>
    <lineage>
        <taxon>Eukaryota</taxon>
        <taxon>Fungi</taxon>
        <taxon>Dikarya</taxon>
        <taxon>Ascomycota</taxon>
        <taxon>Pezizomycotina</taxon>
        <taxon>Sordariomycetes</taxon>
        <taxon>Sordariomycetidae</taxon>
        <taxon>Sordariales</taxon>
        <taxon>Podosporaceae</taxon>
        <taxon>Podospora</taxon>
    </lineage>
</organism>
<reference evidence="5" key="1">
    <citation type="journal article" date="2023" name="Mol. Phylogenet. Evol.">
        <title>Genome-scale phylogeny and comparative genomics of the fungal order Sordariales.</title>
        <authorList>
            <person name="Hensen N."/>
            <person name="Bonometti L."/>
            <person name="Westerberg I."/>
            <person name="Brannstrom I.O."/>
            <person name="Guillou S."/>
            <person name="Cros-Aarteil S."/>
            <person name="Calhoun S."/>
            <person name="Haridas S."/>
            <person name="Kuo A."/>
            <person name="Mondo S."/>
            <person name="Pangilinan J."/>
            <person name="Riley R."/>
            <person name="LaButti K."/>
            <person name="Andreopoulos B."/>
            <person name="Lipzen A."/>
            <person name="Chen C."/>
            <person name="Yan M."/>
            <person name="Daum C."/>
            <person name="Ng V."/>
            <person name="Clum A."/>
            <person name="Steindorff A."/>
            <person name="Ohm R.A."/>
            <person name="Martin F."/>
            <person name="Silar P."/>
            <person name="Natvig D.O."/>
            <person name="Lalanne C."/>
            <person name="Gautier V."/>
            <person name="Ament-Velasquez S.L."/>
            <person name="Kruys A."/>
            <person name="Hutchinson M.I."/>
            <person name="Powell A.J."/>
            <person name="Barry K."/>
            <person name="Miller A.N."/>
            <person name="Grigoriev I.V."/>
            <person name="Debuchy R."/>
            <person name="Gladieux P."/>
            <person name="Hiltunen Thoren M."/>
            <person name="Johannesson H."/>
        </authorList>
    </citation>
    <scope>NUCLEOTIDE SEQUENCE</scope>
    <source>
        <strain evidence="5">CBS 990.96</strain>
    </source>
</reference>
<evidence type="ECO:0000313" key="6">
    <source>
        <dbReference type="Proteomes" id="UP001301958"/>
    </source>
</evidence>
<evidence type="ECO:0000259" key="3">
    <source>
        <dbReference type="Pfam" id="PF16201"/>
    </source>
</evidence>
<dbReference type="PANTHER" id="PTHR13500">
    <property type="entry name" value="NUCLEOLAR PRERIBOSOMAL-ASSOCIATED PROTEIN 1"/>
    <property type="match status" value="1"/>
</dbReference>
<gene>
    <name evidence="5" type="ORF">QBC38DRAFT_181232</name>
</gene>
<feature type="domain" description="URB1 C-terminal" evidence="3">
    <location>
        <begin position="900"/>
        <end position="1096"/>
    </location>
</feature>
<evidence type="ECO:0000256" key="1">
    <source>
        <dbReference type="SAM" id="MobiDB-lite"/>
    </source>
</evidence>
<dbReference type="InterPro" id="IPR059018">
    <property type="entry name" value="HEAT_URB1"/>
</dbReference>
<dbReference type="GO" id="GO:0000466">
    <property type="term" value="P:maturation of 5.8S rRNA from tricistronic rRNA transcript (SSU-rRNA, 5.8S rRNA, LSU-rRNA)"/>
    <property type="evidence" value="ECO:0007669"/>
    <property type="project" value="TreeGrafter"/>
</dbReference>
<evidence type="ECO:0000313" key="5">
    <source>
        <dbReference type="EMBL" id="KAK4227853.1"/>
    </source>
</evidence>
<evidence type="ECO:0000259" key="4">
    <source>
        <dbReference type="Pfam" id="PF26140"/>
    </source>
</evidence>
<dbReference type="InterPro" id="IPR039844">
    <property type="entry name" value="URB1"/>
</dbReference>
<dbReference type="InterPro" id="IPR016024">
    <property type="entry name" value="ARM-type_fold"/>
</dbReference>
<dbReference type="AlphaFoldDB" id="A0AAN7GZQ1"/>
<keyword evidence="6" id="KW-1185">Reference proteome</keyword>
<dbReference type="Pfam" id="PF16201">
    <property type="entry name" value="NopRA1"/>
    <property type="match status" value="1"/>
</dbReference>
<comment type="caution">
    <text evidence="5">The sequence shown here is derived from an EMBL/GenBank/DDBJ whole genome shotgun (WGS) entry which is preliminary data.</text>
</comment>
<reference evidence="5" key="2">
    <citation type="submission" date="2023-05" db="EMBL/GenBank/DDBJ databases">
        <authorList>
            <consortium name="Lawrence Berkeley National Laboratory"/>
            <person name="Steindorff A."/>
            <person name="Hensen N."/>
            <person name="Bonometti L."/>
            <person name="Westerberg I."/>
            <person name="Brannstrom I.O."/>
            <person name="Guillou S."/>
            <person name="Cros-Aarteil S."/>
            <person name="Calhoun S."/>
            <person name="Haridas S."/>
            <person name="Kuo A."/>
            <person name="Mondo S."/>
            <person name="Pangilinan J."/>
            <person name="Riley R."/>
            <person name="Labutti K."/>
            <person name="Andreopoulos B."/>
            <person name="Lipzen A."/>
            <person name="Chen C."/>
            <person name="Yanf M."/>
            <person name="Daum C."/>
            <person name="Ng V."/>
            <person name="Clum A."/>
            <person name="Ohm R."/>
            <person name="Martin F."/>
            <person name="Silar P."/>
            <person name="Natvig D."/>
            <person name="Lalanne C."/>
            <person name="Gautier V."/>
            <person name="Ament-Velasquez S.L."/>
            <person name="Kruys A."/>
            <person name="Hutchinson M.I."/>
            <person name="Powell A.J."/>
            <person name="Barry K."/>
            <person name="Miller A.N."/>
            <person name="Grigoriev I.V."/>
            <person name="Debuchy R."/>
            <person name="Gladieux P."/>
            <person name="Thoren M.H."/>
            <person name="Johannesson H."/>
        </authorList>
    </citation>
    <scope>NUCLEOTIDE SEQUENCE</scope>
    <source>
        <strain evidence="5">CBS 990.96</strain>
    </source>
</reference>
<feature type="region of interest" description="Disordered" evidence="1">
    <location>
        <begin position="1"/>
        <end position="28"/>
    </location>
</feature>
<dbReference type="GO" id="GO:0000463">
    <property type="term" value="P:maturation of LSU-rRNA from tricistronic rRNA transcript (SSU-rRNA, 5.8S rRNA, LSU-rRNA)"/>
    <property type="evidence" value="ECO:0007669"/>
    <property type="project" value="TreeGrafter"/>
</dbReference>
<evidence type="ECO:0000259" key="2">
    <source>
        <dbReference type="Pfam" id="PF11707"/>
    </source>
</evidence>